<evidence type="ECO:0000313" key="3">
    <source>
        <dbReference type="Proteomes" id="UP001209654"/>
    </source>
</evidence>
<proteinExistence type="predicted"/>
<keyword evidence="3" id="KW-1185">Reference proteome</keyword>
<protein>
    <submittedName>
        <fullName evidence="2">Uncharacterized protein</fullName>
    </submittedName>
</protein>
<evidence type="ECO:0000313" key="2">
    <source>
        <dbReference type="EMBL" id="GLB66633.1"/>
    </source>
</evidence>
<feature type="region of interest" description="Disordered" evidence="1">
    <location>
        <begin position="1"/>
        <end position="67"/>
    </location>
</feature>
<dbReference type="Proteomes" id="UP001209654">
    <property type="component" value="Unassembled WGS sequence"/>
</dbReference>
<sequence>MKPLDSAVRPAPEQSIRPDIQPMIAAQSAQQASHESRGSGQEPHGELIIAGSLEGLDGSTSPGPAMPNYLEREEVNIVIRKLSQSYSYWKRIQGTSIDEQKLDEARDELLAYRQLIR</sequence>
<gene>
    <name evidence="2" type="ORF">AHIS1636_10720</name>
</gene>
<dbReference type="RefSeq" id="WP_264794778.1">
    <property type="nucleotide sequence ID" value="NZ_BRVS01000004.1"/>
</dbReference>
<name>A0ABQ5MRL9_9MICC</name>
<evidence type="ECO:0000256" key="1">
    <source>
        <dbReference type="SAM" id="MobiDB-lite"/>
    </source>
</evidence>
<reference evidence="2 3" key="1">
    <citation type="journal article" date="2023" name="Int. J. Syst. Evol. Microbiol.">
        <title>Arthrobacter mangrovi sp. nov., an actinobacterium isolated from the rhizosphere of a mangrove.</title>
        <authorList>
            <person name="Hamada M."/>
            <person name="Saitou S."/>
            <person name="Enomoto N."/>
            <person name="Nanri K."/>
            <person name="Hidaka K."/>
            <person name="Miura T."/>
            <person name="Tamura T."/>
        </authorList>
    </citation>
    <scope>NUCLEOTIDE SEQUENCE [LARGE SCALE GENOMIC DNA]</scope>
    <source>
        <strain evidence="2 3">NBRC 112813</strain>
    </source>
</reference>
<organism evidence="2 3">
    <name type="scientific">Arthrobacter mangrovi</name>
    <dbReference type="NCBI Taxonomy" id="2966350"/>
    <lineage>
        <taxon>Bacteria</taxon>
        <taxon>Bacillati</taxon>
        <taxon>Actinomycetota</taxon>
        <taxon>Actinomycetes</taxon>
        <taxon>Micrococcales</taxon>
        <taxon>Micrococcaceae</taxon>
        <taxon>Arthrobacter</taxon>
    </lineage>
</organism>
<accession>A0ABQ5MRL9</accession>
<dbReference type="EMBL" id="BRVS01000004">
    <property type="protein sequence ID" value="GLB66633.1"/>
    <property type="molecule type" value="Genomic_DNA"/>
</dbReference>
<comment type="caution">
    <text evidence="2">The sequence shown here is derived from an EMBL/GenBank/DDBJ whole genome shotgun (WGS) entry which is preliminary data.</text>
</comment>